<dbReference type="AlphaFoldDB" id="A0A317L567"/>
<dbReference type="InterPro" id="IPR036388">
    <property type="entry name" value="WH-like_DNA-bd_sf"/>
</dbReference>
<protein>
    <submittedName>
        <fullName evidence="5">GntR family transcriptional regulator</fullName>
    </submittedName>
</protein>
<keyword evidence="2" id="KW-0238">DNA-binding</keyword>
<evidence type="ECO:0000256" key="3">
    <source>
        <dbReference type="ARBA" id="ARBA00023163"/>
    </source>
</evidence>
<keyword evidence="6" id="KW-1185">Reference proteome</keyword>
<evidence type="ECO:0000256" key="1">
    <source>
        <dbReference type="ARBA" id="ARBA00023015"/>
    </source>
</evidence>
<reference evidence="5 6" key="1">
    <citation type="submission" date="2018-05" db="EMBL/GenBank/DDBJ databases">
        <title>Genomic analysis of Gracilibacillus dipsosauri DD1 reveals novel features of a salt-tolerant amylase.</title>
        <authorList>
            <person name="Deutch C.E."/>
            <person name="Yang S."/>
        </authorList>
    </citation>
    <scope>NUCLEOTIDE SEQUENCE [LARGE SCALE GENOMIC DNA]</scope>
    <source>
        <strain evidence="5 6">DD1</strain>
    </source>
</reference>
<sequence length="246" mass="28295">MDKKQSLHSHIKNELLTRIKRGQYQKGEKIPTELELCKDFDVSRTTVRAALNQLTLEGYLERVQGKGTFVADKKIHQTLSQTVKRYIDQMEVQGKTAEIILIDLSVVPATSSIQETLGIPLNDPVQKIERIRKANGIPTQYEISYIPWKVAPGVTKKQAETSLYRALKYDFQVSIAKTTEHMEMALSDESISYYLDSEMGLPCFYIETVAEDREGNKIEYSQSYFRGDKTNFVIERFYPEEEGDDY</sequence>
<dbReference type="InterPro" id="IPR050679">
    <property type="entry name" value="Bact_HTH_transcr_reg"/>
</dbReference>
<dbReference type="GO" id="GO:0045892">
    <property type="term" value="P:negative regulation of DNA-templated transcription"/>
    <property type="evidence" value="ECO:0007669"/>
    <property type="project" value="TreeGrafter"/>
</dbReference>
<dbReference type="Pfam" id="PF00392">
    <property type="entry name" value="GntR"/>
    <property type="match status" value="1"/>
</dbReference>
<dbReference type="InterPro" id="IPR011663">
    <property type="entry name" value="UTRA"/>
</dbReference>
<dbReference type="Proteomes" id="UP000245624">
    <property type="component" value="Unassembled WGS sequence"/>
</dbReference>
<evidence type="ECO:0000313" key="6">
    <source>
        <dbReference type="Proteomes" id="UP000245624"/>
    </source>
</evidence>
<dbReference type="FunFam" id="1.10.10.10:FF:000079">
    <property type="entry name" value="GntR family transcriptional regulator"/>
    <property type="match status" value="1"/>
</dbReference>
<dbReference type="SMART" id="SM00345">
    <property type="entry name" value="HTH_GNTR"/>
    <property type="match status" value="1"/>
</dbReference>
<comment type="caution">
    <text evidence="5">The sequence shown here is derived from an EMBL/GenBank/DDBJ whole genome shotgun (WGS) entry which is preliminary data.</text>
</comment>
<dbReference type="GO" id="GO:0003700">
    <property type="term" value="F:DNA-binding transcription factor activity"/>
    <property type="evidence" value="ECO:0007669"/>
    <property type="project" value="InterPro"/>
</dbReference>
<dbReference type="SUPFAM" id="SSF46785">
    <property type="entry name" value="Winged helix' DNA-binding domain"/>
    <property type="match status" value="1"/>
</dbReference>
<dbReference type="PROSITE" id="PS50949">
    <property type="entry name" value="HTH_GNTR"/>
    <property type="match status" value="1"/>
</dbReference>
<dbReference type="PANTHER" id="PTHR44846">
    <property type="entry name" value="MANNOSYL-D-GLYCERATE TRANSPORT/METABOLISM SYSTEM REPRESSOR MNGR-RELATED"/>
    <property type="match status" value="1"/>
</dbReference>
<name>A0A317L567_9BACI</name>
<dbReference type="RefSeq" id="WP_109983390.1">
    <property type="nucleotide sequence ID" value="NZ_QGTD01000004.1"/>
</dbReference>
<accession>A0A317L567</accession>
<feature type="domain" description="HTH gntR-type" evidence="4">
    <location>
        <begin position="5"/>
        <end position="73"/>
    </location>
</feature>
<dbReference type="InterPro" id="IPR036390">
    <property type="entry name" value="WH_DNA-bd_sf"/>
</dbReference>
<organism evidence="5 6">
    <name type="scientific">Gracilibacillus dipsosauri</name>
    <dbReference type="NCBI Taxonomy" id="178340"/>
    <lineage>
        <taxon>Bacteria</taxon>
        <taxon>Bacillati</taxon>
        <taxon>Bacillota</taxon>
        <taxon>Bacilli</taxon>
        <taxon>Bacillales</taxon>
        <taxon>Bacillaceae</taxon>
        <taxon>Gracilibacillus</taxon>
    </lineage>
</organism>
<gene>
    <name evidence="5" type="ORF">DLJ74_03605</name>
</gene>
<dbReference type="Gene3D" id="1.10.10.10">
    <property type="entry name" value="Winged helix-like DNA-binding domain superfamily/Winged helix DNA-binding domain"/>
    <property type="match status" value="1"/>
</dbReference>
<dbReference type="OrthoDB" id="369138at2"/>
<evidence type="ECO:0000256" key="2">
    <source>
        <dbReference type="ARBA" id="ARBA00023125"/>
    </source>
</evidence>
<keyword evidence="3" id="KW-0804">Transcription</keyword>
<dbReference type="CDD" id="cd07377">
    <property type="entry name" value="WHTH_GntR"/>
    <property type="match status" value="1"/>
</dbReference>
<evidence type="ECO:0000313" key="5">
    <source>
        <dbReference type="EMBL" id="PWU70018.1"/>
    </source>
</evidence>
<keyword evidence="1" id="KW-0805">Transcription regulation</keyword>
<proteinExistence type="predicted"/>
<dbReference type="EMBL" id="QGTD01000004">
    <property type="protein sequence ID" value="PWU70018.1"/>
    <property type="molecule type" value="Genomic_DNA"/>
</dbReference>
<dbReference type="InterPro" id="IPR000524">
    <property type="entry name" value="Tscrpt_reg_HTH_GntR"/>
</dbReference>
<dbReference type="PANTHER" id="PTHR44846:SF1">
    <property type="entry name" value="MANNOSYL-D-GLYCERATE TRANSPORT_METABOLISM SYSTEM REPRESSOR MNGR-RELATED"/>
    <property type="match status" value="1"/>
</dbReference>
<dbReference type="GO" id="GO:0003677">
    <property type="term" value="F:DNA binding"/>
    <property type="evidence" value="ECO:0007669"/>
    <property type="project" value="UniProtKB-KW"/>
</dbReference>
<dbReference type="SMART" id="SM00866">
    <property type="entry name" value="UTRA"/>
    <property type="match status" value="1"/>
</dbReference>
<dbReference type="PRINTS" id="PR00035">
    <property type="entry name" value="HTHGNTR"/>
</dbReference>
<dbReference type="Pfam" id="PF07702">
    <property type="entry name" value="UTRA"/>
    <property type="match status" value="1"/>
</dbReference>
<dbReference type="SUPFAM" id="SSF64288">
    <property type="entry name" value="Chorismate lyase-like"/>
    <property type="match status" value="1"/>
</dbReference>
<dbReference type="Gene3D" id="3.40.1410.10">
    <property type="entry name" value="Chorismate lyase-like"/>
    <property type="match status" value="1"/>
</dbReference>
<dbReference type="InterPro" id="IPR028978">
    <property type="entry name" value="Chorismate_lyase_/UTRA_dom_sf"/>
</dbReference>
<evidence type="ECO:0000259" key="4">
    <source>
        <dbReference type="PROSITE" id="PS50949"/>
    </source>
</evidence>